<protein>
    <submittedName>
        <fullName evidence="3">Relaxase/mobilization nuclease domain-containing protein</fullName>
    </submittedName>
</protein>
<name>A0ABS9L5F5_9MICC</name>
<dbReference type="RefSeq" id="WP_237819294.1">
    <property type="nucleotide sequence ID" value="NZ_JAKLTQ010000003.1"/>
</dbReference>
<evidence type="ECO:0000259" key="2">
    <source>
        <dbReference type="Pfam" id="PF03432"/>
    </source>
</evidence>
<feature type="domain" description="MobA/VirD2-like nuclease" evidence="2">
    <location>
        <begin position="47"/>
        <end position="166"/>
    </location>
</feature>
<reference evidence="3" key="1">
    <citation type="submission" date="2022-01" db="EMBL/GenBank/DDBJ databases">
        <authorList>
            <person name="Jo J.-H."/>
            <person name="Im W.-T."/>
        </authorList>
    </citation>
    <scope>NUCLEOTIDE SEQUENCE</scope>
    <source>
        <strain evidence="3">I2-34</strain>
    </source>
</reference>
<feature type="region of interest" description="Disordered" evidence="1">
    <location>
        <begin position="272"/>
        <end position="342"/>
    </location>
</feature>
<evidence type="ECO:0000256" key="1">
    <source>
        <dbReference type="SAM" id="MobiDB-lite"/>
    </source>
</evidence>
<sequence length="401" mass="44596">MSTINVRSSRDVAGAVNYVLFGNSKERRAELIKTGQTRAAAFAISVAGDQGASPAAFIERTEMLARVHGRKVKLQSYVLAFPPDDFDVTKQDDLDRIRNIAVALIGRMHTADYLIVVHADSAGRHGHAHILVANHDNLTGKSLQRYTSWKHGLRQLNDDLMRDEGLSVLPDPGQPKPDWELRREAFSPGGFEQTLGDKVYMALSDPRSVDQQAYEQVLEEHGITLAVTHRDGWSYKMRRSDNGKLGRKKASALTPEFTAEGAASIFDIHQQNQQKGTAHGTRGPAPTGAAELDNVDSVGTVNLRGHRRGERADEGRERSEDVSADRHRGDGQERIAEGPAVDLAALRRHAAADREYREQVERDRDDARRILAQSRRKEAQRRLAEFDSRSAEEPSERSFGD</sequence>
<evidence type="ECO:0000313" key="4">
    <source>
        <dbReference type="Proteomes" id="UP001165368"/>
    </source>
</evidence>
<gene>
    <name evidence="3" type="ORF">LVY72_07530</name>
</gene>
<evidence type="ECO:0000313" key="3">
    <source>
        <dbReference type="EMBL" id="MCG2621768.1"/>
    </source>
</evidence>
<organism evidence="3 4">
    <name type="scientific">Arthrobacter hankyongi</name>
    <dbReference type="NCBI Taxonomy" id="2904801"/>
    <lineage>
        <taxon>Bacteria</taxon>
        <taxon>Bacillati</taxon>
        <taxon>Actinomycetota</taxon>
        <taxon>Actinomycetes</taxon>
        <taxon>Micrococcales</taxon>
        <taxon>Micrococcaceae</taxon>
        <taxon>Arthrobacter</taxon>
    </lineage>
</organism>
<feature type="compositionally biased region" description="Basic and acidic residues" evidence="1">
    <location>
        <begin position="310"/>
        <end position="336"/>
    </location>
</feature>
<accession>A0ABS9L5F5</accession>
<dbReference type="Proteomes" id="UP001165368">
    <property type="component" value="Unassembled WGS sequence"/>
</dbReference>
<keyword evidence="4" id="KW-1185">Reference proteome</keyword>
<proteinExistence type="predicted"/>
<dbReference type="InterPro" id="IPR005094">
    <property type="entry name" value="Endonuclease_MobA/VirD2"/>
</dbReference>
<feature type="region of interest" description="Disordered" evidence="1">
    <location>
        <begin position="374"/>
        <end position="401"/>
    </location>
</feature>
<dbReference type="EMBL" id="JAKLTQ010000003">
    <property type="protein sequence ID" value="MCG2621768.1"/>
    <property type="molecule type" value="Genomic_DNA"/>
</dbReference>
<comment type="caution">
    <text evidence="3">The sequence shown here is derived from an EMBL/GenBank/DDBJ whole genome shotgun (WGS) entry which is preliminary data.</text>
</comment>
<dbReference type="Pfam" id="PF03432">
    <property type="entry name" value="Relaxase"/>
    <property type="match status" value="1"/>
</dbReference>